<feature type="domain" description="Thioester reductase (TE)" evidence="3">
    <location>
        <begin position="70"/>
        <end position="367"/>
    </location>
</feature>
<keyword evidence="6" id="KW-1185">Reference proteome</keyword>
<dbReference type="GO" id="GO:0006072">
    <property type="term" value="P:glycerol-3-phosphate metabolic process"/>
    <property type="evidence" value="ECO:0007669"/>
    <property type="project" value="TreeGrafter"/>
</dbReference>
<evidence type="ECO:0000259" key="4">
    <source>
        <dbReference type="Pfam" id="PF19277"/>
    </source>
</evidence>
<dbReference type="InterPro" id="IPR022284">
    <property type="entry name" value="GPAT/DHAPAT"/>
</dbReference>
<dbReference type="GO" id="GO:0008654">
    <property type="term" value="P:phospholipid biosynthetic process"/>
    <property type="evidence" value="ECO:0007669"/>
    <property type="project" value="TreeGrafter"/>
</dbReference>
<dbReference type="PANTHER" id="PTHR12563:SF17">
    <property type="entry name" value="DIHYDROXYACETONE PHOSPHATE ACYLTRANSFERASE"/>
    <property type="match status" value="1"/>
</dbReference>
<organism evidence="5 6">
    <name type="scientific">Rhizopus oryzae</name>
    <name type="common">Mucormycosis agent</name>
    <name type="synonym">Rhizopus arrhizus var. delemar</name>
    <dbReference type="NCBI Taxonomy" id="64495"/>
    <lineage>
        <taxon>Eukaryota</taxon>
        <taxon>Fungi</taxon>
        <taxon>Fungi incertae sedis</taxon>
        <taxon>Mucoromycota</taxon>
        <taxon>Mucoromycotina</taxon>
        <taxon>Mucoromycetes</taxon>
        <taxon>Mucorales</taxon>
        <taxon>Mucorineae</taxon>
        <taxon>Rhizopodaceae</taxon>
        <taxon>Rhizopus</taxon>
    </lineage>
</organism>
<dbReference type="Pfam" id="PF19277">
    <property type="entry name" value="GPAT_C"/>
    <property type="match status" value="1"/>
</dbReference>
<dbReference type="GO" id="GO:0004366">
    <property type="term" value="F:glycerol-3-phosphate O-acyltransferase activity"/>
    <property type="evidence" value="ECO:0007669"/>
    <property type="project" value="TreeGrafter"/>
</dbReference>
<accession>A0A9P7BX57</accession>
<dbReference type="GO" id="GO:0031966">
    <property type="term" value="C:mitochondrial membrane"/>
    <property type="evidence" value="ECO:0007669"/>
    <property type="project" value="TreeGrafter"/>
</dbReference>
<dbReference type="GO" id="GO:0019432">
    <property type="term" value="P:triglyceride biosynthetic process"/>
    <property type="evidence" value="ECO:0007669"/>
    <property type="project" value="TreeGrafter"/>
</dbReference>
<feature type="domain" description="Phospholipid/glycerol acyltransferase" evidence="2">
    <location>
        <begin position="742"/>
        <end position="860"/>
    </location>
</feature>
<dbReference type="EMBL" id="JAANQT010000062">
    <property type="protein sequence ID" value="KAG1315128.1"/>
    <property type="molecule type" value="Genomic_DNA"/>
</dbReference>
<reference evidence="5" key="1">
    <citation type="journal article" date="2020" name="Microb. Genom.">
        <title>Genetic diversity of clinical and environmental Mucorales isolates obtained from an investigation of mucormycosis cases among solid organ transplant recipients.</title>
        <authorList>
            <person name="Nguyen M.H."/>
            <person name="Kaul D."/>
            <person name="Muto C."/>
            <person name="Cheng S.J."/>
            <person name="Richter R.A."/>
            <person name="Bruno V.M."/>
            <person name="Liu G."/>
            <person name="Beyhan S."/>
            <person name="Sundermann A.J."/>
            <person name="Mounaud S."/>
            <person name="Pasculle A.W."/>
            <person name="Nierman W.C."/>
            <person name="Driscoll E."/>
            <person name="Cumbie R."/>
            <person name="Clancy C.J."/>
            <person name="Dupont C.L."/>
        </authorList>
    </citation>
    <scope>NUCLEOTIDE SEQUENCE</scope>
    <source>
        <strain evidence="5">GL11</strain>
    </source>
</reference>
<dbReference type="InterPro" id="IPR045520">
    <property type="entry name" value="GPAT/DHAPAT_C"/>
</dbReference>
<proteinExistence type="predicted"/>
<evidence type="ECO:0000256" key="1">
    <source>
        <dbReference type="ARBA" id="ARBA00004184"/>
    </source>
</evidence>
<dbReference type="SUPFAM" id="SSF51735">
    <property type="entry name" value="NAD(P)-binding Rossmann-fold domains"/>
    <property type="match status" value="1"/>
</dbReference>
<sequence length="1417" mass="161055">MENKTITEPPIVVVTHNDEPVEITSDESITISDSSSTANTSLHDEYIPYYNQSEFQGPVIHHYRHKSILLTGATGFVGKAILWKLMQSLRQDIGHVYLLIRSGGNKRSKIGRPAERLKNEIFNNKAFVLLRQRMGKSVFDEIVEQKIIPVTGDIISPDLSLSQTDREQIVRHVQIVIHCAAALNYNERLDLTLETNTLGTLRVMDLADECQQMEAFIHTSLAYTDPSIPHGHLQERVYPMKLGDPEELLTEIVDLELKEIPKMTQRILAYYPNTYTFTKALTEHLIMKRVDINRVEEAQGGKKQWPVAIVRATQVGPAVFEPLPGWVDGVTGANGLIYLMGKGIQVLSTDVSRTRADIVPVDYFARVVISCAAELYPPGYKFILPYNEIVDEKEHDSILLPNVQYFPYIYQLSRPTYTWREIYEAVKTYWVRNTPVMLPSAEDYFGSKLFKTSFFNKQKMPSSVASILGSSDAVNRTIELASRVVRSVEPFLRHQWIWDHPNVDQLIAMDDPQFDLSVFDKIHPYTYAVNAAFGTHAYLSPSLPPLPALRKITLADGWYCSHFGPPESQHPLVDGPMESVVFSASEIEKRTDRMVKEVMMALENPTGEVKEKKKLEVWMNDFDAFLDDWCHDDSEKLKNTEHMRHLGFWLHRPEGHEEHVRIEVLNDRRVGNCIKQIVESSGVPQKTVVGEALKILQRMRERTEMHYIWSAGAFLHSLFGRLFTSLRVFEADLIRLRAEGENKNVVYVPICKSMTDQILVWYICLRYELPLPAIVCDEVMALLGPISDILRITGAYFVRRDLSSRSPLSTAVTAAYTEVLLSEHGALSMAIERTRSRTGRLQTTYHDGLINMVIEATVGKDHVTTPTDSLPTPTASFSSVKKDTVFVPVHITYEKIPELRTLIDQVLDQRSRSTSSLTSTTFLRPSATVADREALTKDKGVPEKGKYGRAFVAFGKAVDVKSSVQEASLSENKRQSDIPVKDEDVIADFIAKKIQKGQHEASIVSPVALTAATLLYGRIGGGITLGKLYQHVAWLHEELLEKKVRVDWQPDEDVQTIVAYAFHLLDARSNLVMDGKRMTEETVVRVVEHTDNVMDLSYVASQLIEIFLPEALFSVVYLSNAGKCLSREEFLVQFTFLVRLFKHEFVYPWNRQEKFNVLLDWFLKKNLLFINSDGNYEKVVTVESNEIEYTRVSLLASFIYPTLDAYWITSCSLSALRDLPYMPRSIVPILSQWIAAHLITGRRTVYREVLSTEASQNAVDNFLAIGFINAVHPKTKLSPDTQILLLELDITTNEDLVMVSSQKNIEQEELFEEAYENILLKLPDIASLCHEIEKYRLVSDNINFRHNAQVFDKCQNQIRSILRAEKSYASQRGIKLDRDEDQMIQLVYSLKAATSSVIDDGSGKHSRRISQAYNLKS</sequence>
<protein>
    <recommendedName>
        <fullName evidence="7">Alcohol-forming fatty acyl-CoA reductase</fullName>
    </recommendedName>
</protein>
<dbReference type="Gene3D" id="3.40.50.720">
    <property type="entry name" value="NAD(P)-binding Rossmann-like Domain"/>
    <property type="match status" value="1"/>
</dbReference>
<evidence type="ECO:0000259" key="2">
    <source>
        <dbReference type="Pfam" id="PF01553"/>
    </source>
</evidence>
<dbReference type="CDD" id="cd05236">
    <property type="entry name" value="FAR-N_SDR_e"/>
    <property type="match status" value="1"/>
</dbReference>
<dbReference type="GO" id="GO:0006631">
    <property type="term" value="P:fatty acid metabolic process"/>
    <property type="evidence" value="ECO:0007669"/>
    <property type="project" value="TreeGrafter"/>
</dbReference>
<evidence type="ECO:0008006" key="7">
    <source>
        <dbReference type="Google" id="ProtNLM"/>
    </source>
</evidence>
<dbReference type="InterPro" id="IPR013120">
    <property type="entry name" value="FAR_NAD-bd"/>
</dbReference>
<evidence type="ECO:0000259" key="3">
    <source>
        <dbReference type="Pfam" id="PF07993"/>
    </source>
</evidence>
<dbReference type="PANTHER" id="PTHR12563">
    <property type="entry name" value="GLYCEROL-3-PHOSPHATE ACYLTRANSFERASE"/>
    <property type="match status" value="1"/>
</dbReference>
<comment type="caution">
    <text evidence="5">The sequence shown here is derived from an EMBL/GenBank/DDBJ whole genome shotgun (WGS) entry which is preliminary data.</text>
</comment>
<evidence type="ECO:0000313" key="5">
    <source>
        <dbReference type="EMBL" id="KAG1315128.1"/>
    </source>
</evidence>
<name>A0A9P7BX57_RHIOR</name>
<gene>
    <name evidence="5" type="ORF">G6F64_000910</name>
</gene>
<evidence type="ECO:0000313" key="6">
    <source>
        <dbReference type="Proteomes" id="UP000716291"/>
    </source>
</evidence>
<dbReference type="InterPro" id="IPR002123">
    <property type="entry name" value="Plipid/glycerol_acylTrfase"/>
</dbReference>
<dbReference type="Pfam" id="PF01553">
    <property type="entry name" value="Acyltransferase"/>
    <property type="match status" value="1"/>
</dbReference>
<comment type="subcellular location">
    <subcellularLocation>
        <location evidence="1">Endomembrane system</location>
        <topology evidence="1">Peripheral membrane protein</topology>
    </subcellularLocation>
</comment>
<dbReference type="InterPro" id="IPR036291">
    <property type="entry name" value="NAD(P)-bd_dom_sf"/>
</dbReference>
<dbReference type="Pfam" id="PF07993">
    <property type="entry name" value="NAD_binding_4"/>
    <property type="match status" value="1"/>
</dbReference>
<dbReference type="Proteomes" id="UP000716291">
    <property type="component" value="Unassembled WGS sequence"/>
</dbReference>
<feature type="domain" description="GPAT/DHAPAT C-terminal" evidence="4">
    <location>
        <begin position="945"/>
        <end position="1269"/>
    </location>
</feature>
<dbReference type="GO" id="GO:0012505">
    <property type="term" value="C:endomembrane system"/>
    <property type="evidence" value="ECO:0007669"/>
    <property type="project" value="UniProtKB-SubCell"/>
</dbReference>